<keyword evidence="2" id="KW-1185">Reference proteome</keyword>
<name>A0A1R1SAV4_9ACTN</name>
<comment type="caution">
    <text evidence="1">The sequence shown here is derived from an EMBL/GenBank/DDBJ whole genome shotgun (WGS) entry which is preliminary data.</text>
</comment>
<proteinExistence type="predicted"/>
<organism evidence="1 2">
    <name type="scientific">Streptomyces sparsogenes DSM 40356</name>
    <dbReference type="NCBI Taxonomy" id="1331668"/>
    <lineage>
        <taxon>Bacteria</taxon>
        <taxon>Bacillati</taxon>
        <taxon>Actinomycetota</taxon>
        <taxon>Actinomycetes</taxon>
        <taxon>Kitasatosporales</taxon>
        <taxon>Streptomycetaceae</taxon>
        <taxon>Streptomyces</taxon>
    </lineage>
</organism>
<accession>A0A1R1SAV4</accession>
<evidence type="ECO:0000313" key="2">
    <source>
        <dbReference type="Proteomes" id="UP000186168"/>
    </source>
</evidence>
<protein>
    <submittedName>
        <fullName evidence="1">Uncharacterized protein</fullName>
    </submittedName>
</protein>
<reference evidence="1 2" key="1">
    <citation type="submission" date="2013-05" db="EMBL/GenBank/DDBJ databases">
        <title>Genome sequence of Streptomyces sparsogenes DSM 40356.</title>
        <authorList>
            <person name="Coyne S."/>
            <person name="Seebeck F.P."/>
        </authorList>
    </citation>
    <scope>NUCLEOTIDE SEQUENCE [LARGE SCALE GENOMIC DNA]</scope>
    <source>
        <strain evidence="1 2">DSM 40356</strain>
    </source>
</reference>
<evidence type="ECO:0000313" key="1">
    <source>
        <dbReference type="EMBL" id="OMI35413.1"/>
    </source>
</evidence>
<dbReference type="AlphaFoldDB" id="A0A1R1SAV4"/>
<gene>
    <name evidence="1" type="ORF">SPAR_31301</name>
</gene>
<feature type="non-terminal residue" evidence="1">
    <location>
        <position position="42"/>
    </location>
</feature>
<sequence>MFLWESGAASLLLVDSGTERTWQDHTVLNSENDLPQILAPLV</sequence>
<dbReference type="EMBL" id="ASQP01000398">
    <property type="protein sequence ID" value="OMI35413.1"/>
    <property type="molecule type" value="Genomic_DNA"/>
</dbReference>
<dbReference type="Proteomes" id="UP000186168">
    <property type="component" value="Unassembled WGS sequence"/>
</dbReference>